<evidence type="ECO:0000313" key="1">
    <source>
        <dbReference type="EMBL" id="RKS66035.1"/>
    </source>
</evidence>
<dbReference type="RefSeq" id="WP_015834113.1">
    <property type="nucleotide sequence ID" value="NC_012962.1"/>
</dbReference>
<name>A0ABX9SRC9_9GAMM</name>
<protein>
    <recommendedName>
        <fullName evidence="3">Transcriptional regulator</fullName>
    </recommendedName>
</protein>
<gene>
    <name evidence="1" type="ORF">BDD30_0312</name>
</gene>
<sequence length="89" mass="10255">MELDDLLSVMTPEIYQNLVRAVELGKWQDGVPLTAEQKEYSLQMVMLWQARHNHDPEHMTIGTDGRLVMKSKQELKAVFQSEMVATLKP</sequence>
<evidence type="ECO:0000313" key="2">
    <source>
        <dbReference type="Proteomes" id="UP000280955"/>
    </source>
</evidence>
<dbReference type="InterPro" id="IPR009749">
    <property type="entry name" value="DUF1315"/>
</dbReference>
<accession>A0ABX9SRC9</accession>
<reference evidence="1 2" key="1">
    <citation type="submission" date="2018-10" db="EMBL/GenBank/DDBJ databases">
        <title>Genomic Encyclopedia of Archaeal and Bacterial Type Strains, Phase II (KMG-II): from individual species to whole genera.</title>
        <authorList>
            <person name="Goeker M."/>
        </authorList>
    </citation>
    <scope>NUCLEOTIDE SEQUENCE [LARGE SCALE GENOMIC DNA]</scope>
    <source>
        <strain evidence="1 2">DSM 15149</strain>
    </source>
</reference>
<comment type="caution">
    <text evidence="1">The sequence shown here is derived from an EMBL/GenBank/DDBJ whole genome shotgun (WGS) entry which is preliminary data.</text>
</comment>
<evidence type="ECO:0008006" key="3">
    <source>
        <dbReference type="Google" id="ProtNLM"/>
    </source>
</evidence>
<dbReference type="Proteomes" id="UP000280955">
    <property type="component" value="Unassembled WGS sequence"/>
</dbReference>
<proteinExistence type="predicted"/>
<dbReference type="EMBL" id="RBLJ01000001">
    <property type="protein sequence ID" value="RKS66035.1"/>
    <property type="molecule type" value="Genomic_DNA"/>
</dbReference>
<dbReference type="Pfam" id="PF07023">
    <property type="entry name" value="DUF1315"/>
    <property type="match status" value="1"/>
</dbReference>
<keyword evidence="2" id="KW-1185">Reference proteome</keyword>
<organism evidence="1 2">
    <name type="scientific">Photorhabdus asymbiotica</name>
    <dbReference type="NCBI Taxonomy" id="291112"/>
    <lineage>
        <taxon>Bacteria</taxon>
        <taxon>Pseudomonadati</taxon>
        <taxon>Pseudomonadota</taxon>
        <taxon>Gammaproteobacteria</taxon>
        <taxon>Enterobacterales</taxon>
        <taxon>Morganellaceae</taxon>
        <taxon>Photorhabdus</taxon>
    </lineage>
</organism>